<name>A0A1E5SLC2_9BACT</name>
<dbReference type="InterPro" id="IPR025554">
    <property type="entry name" value="DUF4140"/>
</dbReference>
<dbReference type="NCBIfam" id="TIGR02231">
    <property type="entry name" value="mucoidy inhibitor MuiA family protein"/>
    <property type="match status" value="1"/>
</dbReference>
<gene>
    <name evidence="3" type="ORF">BFP71_10280</name>
</gene>
<organism evidence="3 4">
    <name type="scientific">Roseivirga misakiensis</name>
    <dbReference type="NCBI Taxonomy" id="1563681"/>
    <lineage>
        <taxon>Bacteria</taxon>
        <taxon>Pseudomonadati</taxon>
        <taxon>Bacteroidota</taxon>
        <taxon>Cytophagia</taxon>
        <taxon>Cytophagales</taxon>
        <taxon>Roseivirgaceae</taxon>
        <taxon>Roseivirga</taxon>
    </lineage>
</organism>
<protein>
    <recommendedName>
        <fullName evidence="5">Mucoidy inhibitor MuiA family protein</fullName>
    </recommendedName>
</protein>
<feature type="domain" description="DUF4139" evidence="1">
    <location>
        <begin position="201"/>
        <end position="592"/>
    </location>
</feature>
<dbReference type="Pfam" id="PF13600">
    <property type="entry name" value="DUF4140"/>
    <property type="match status" value="1"/>
</dbReference>
<dbReference type="STRING" id="1563681.BFP71_10280"/>
<evidence type="ECO:0000313" key="3">
    <source>
        <dbReference type="EMBL" id="OEJ99924.1"/>
    </source>
</evidence>
<dbReference type="SUPFAM" id="SSF49464">
    <property type="entry name" value="Carboxypeptidase regulatory domain-like"/>
    <property type="match status" value="1"/>
</dbReference>
<dbReference type="AlphaFoldDB" id="A0A1E5SLC2"/>
<evidence type="ECO:0000313" key="4">
    <source>
        <dbReference type="Proteomes" id="UP000095552"/>
    </source>
</evidence>
<dbReference type="InterPro" id="IPR011935">
    <property type="entry name" value="CHP02231"/>
</dbReference>
<dbReference type="InterPro" id="IPR008969">
    <property type="entry name" value="CarboxyPept-like_regulatory"/>
</dbReference>
<comment type="caution">
    <text evidence="3">The sequence shown here is derived from an EMBL/GenBank/DDBJ whole genome shotgun (WGS) entry which is preliminary data.</text>
</comment>
<accession>A0A1E5SLC2</accession>
<dbReference type="Pfam" id="PF13715">
    <property type="entry name" value="CarbopepD_reg_2"/>
    <property type="match status" value="1"/>
</dbReference>
<evidence type="ECO:0000259" key="2">
    <source>
        <dbReference type="Pfam" id="PF13600"/>
    </source>
</evidence>
<proteinExistence type="predicted"/>
<evidence type="ECO:0000259" key="1">
    <source>
        <dbReference type="Pfam" id="PF13598"/>
    </source>
</evidence>
<reference evidence="3 4" key="1">
    <citation type="submission" date="2016-08" db="EMBL/GenBank/DDBJ databases">
        <title>Draft genome of Fabibacter sp. strain SK-8.</title>
        <authorList>
            <person name="Wong S.-K."/>
            <person name="Hamasaki K."/>
            <person name="Yoshizawa S."/>
        </authorList>
    </citation>
    <scope>NUCLEOTIDE SEQUENCE [LARGE SCALE GENOMIC DNA]</scope>
    <source>
        <strain evidence="3 4">SK-8</strain>
    </source>
</reference>
<sequence>MFMAVNLVHGQVEVESKIISAKVFTQGAELKRTAALDLKAGKNEIKLVGLSANLDPKTIQISGKDITILSVRHENDFIETNKPEKVELLSNKKESLLDSIDLANVRLSILNSETEILKKNMKVIGNEGIGNSDYRGAIEYFELKFEKNANLKFVYERKKAEFKDEIELIEKQIKSYNSKEEQPTSNILLTASSNQSGSRKISISYALPNAGWYPSYDIRAVNTSKPLSLTYKARVFQNSGVDWKEVALILSSGNLESSGTAPTLLPFRLGSHNQIYSYGSGQAKGRVISSDDGLPLVHVNVAVKGTTLGTVTDVNGDYDIQLPNGFNTLVFSYLGYVSQEIKVGKDPRINVTLVPDVTSLGEVVTSLGYSTSGVAVSRKEKRQLQESSLSDIEIIDYQTSFVYEIKHPYSIPSTGQTETVEIQTLEVYADYIYSTSPKAKENAYLVAEIPEWEELKLLDGESNLYFEESFVGKSIIDTNIGRDTLDISLGKDEGIVVGRKRLKEFEKNKVFSNKKRDERTFEITIVNTKSTKVNINVYDQVPIIPNKNYKVNIVDIAGAEHDKETGLLTWNIALEPGAKKIIKFSYSVDYPKYMNLDID</sequence>
<dbReference type="PANTHER" id="PTHR31005">
    <property type="entry name" value="DUF4139 DOMAIN-CONTAINING PROTEIN"/>
    <property type="match status" value="1"/>
</dbReference>
<dbReference type="Pfam" id="PF13598">
    <property type="entry name" value="DUF4139"/>
    <property type="match status" value="1"/>
</dbReference>
<dbReference type="Proteomes" id="UP000095552">
    <property type="component" value="Unassembled WGS sequence"/>
</dbReference>
<feature type="domain" description="DUF4140" evidence="2">
    <location>
        <begin position="22"/>
        <end position="117"/>
    </location>
</feature>
<dbReference type="PANTHER" id="PTHR31005:SF8">
    <property type="entry name" value="DUF4139 DOMAIN-CONTAINING PROTEIN"/>
    <property type="match status" value="1"/>
</dbReference>
<dbReference type="InterPro" id="IPR037291">
    <property type="entry name" value="DUF4139"/>
</dbReference>
<keyword evidence="4" id="KW-1185">Reference proteome</keyword>
<dbReference type="Gene3D" id="2.60.40.1120">
    <property type="entry name" value="Carboxypeptidase-like, regulatory domain"/>
    <property type="match status" value="1"/>
</dbReference>
<evidence type="ECO:0008006" key="5">
    <source>
        <dbReference type="Google" id="ProtNLM"/>
    </source>
</evidence>
<dbReference type="EMBL" id="MDGQ01000005">
    <property type="protein sequence ID" value="OEJ99924.1"/>
    <property type="molecule type" value="Genomic_DNA"/>
</dbReference>